<evidence type="ECO:0000259" key="1">
    <source>
        <dbReference type="Pfam" id="PF00462"/>
    </source>
</evidence>
<dbReference type="RefSeq" id="WP_120111623.1">
    <property type="nucleotide sequence ID" value="NZ_QXQB01000003.1"/>
</dbReference>
<proteinExistence type="predicted"/>
<dbReference type="GO" id="GO:0009055">
    <property type="term" value="F:electron transfer activity"/>
    <property type="evidence" value="ECO:0007669"/>
    <property type="project" value="TreeGrafter"/>
</dbReference>
<dbReference type="Proteomes" id="UP000267798">
    <property type="component" value="Unassembled WGS sequence"/>
</dbReference>
<dbReference type="InterPro" id="IPR036249">
    <property type="entry name" value="Thioredoxin-like_sf"/>
</dbReference>
<name>A0A3A6PE15_9BACL</name>
<dbReference type="AlphaFoldDB" id="A0A3A6PE15"/>
<organism evidence="2 3">
    <name type="scientific">Paenibacillus pinisoli</name>
    <dbReference type="NCBI Taxonomy" id="1276110"/>
    <lineage>
        <taxon>Bacteria</taxon>
        <taxon>Bacillati</taxon>
        <taxon>Bacillota</taxon>
        <taxon>Bacilli</taxon>
        <taxon>Bacillales</taxon>
        <taxon>Paenibacillaceae</taxon>
        <taxon>Paenibacillus</taxon>
    </lineage>
</organism>
<dbReference type="InterPro" id="IPR002109">
    <property type="entry name" value="Glutaredoxin"/>
</dbReference>
<dbReference type="Gene3D" id="3.40.30.10">
    <property type="entry name" value="Glutaredoxin"/>
    <property type="match status" value="1"/>
</dbReference>
<dbReference type="PANTHER" id="PTHR34386:SF1">
    <property type="entry name" value="GLUTAREDOXIN-LIKE PROTEIN NRDH"/>
    <property type="match status" value="1"/>
</dbReference>
<protein>
    <submittedName>
        <fullName evidence="2">Glutaredoxin family protein</fullName>
    </submittedName>
</protein>
<dbReference type="PROSITE" id="PS51354">
    <property type="entry name" value="GLUTAREDOXIN_2"/>
    <property type="match status" value="1"/>
</dbReference>
<evidence type="ECO:0000313" key="2">
    <source>
        <dbReference type="EMBL" id="RJX38865.1"/>
    </source>
</evidence>
<feature type="domain" description="Glutaredoxin" evidence="1">
    <location>
        <begin position="5"/>
        <end position="63"/>
    </location>
</feature>
<gene>
    <name evidence="2" type="ORF">D3P09_15175</name>
</gene>
<sequence length="83" mass="9402">MDHSIKIYTIPTCSDCAFAKRYFGERGLPYTELKCEEEEAYRREVWELTGKQVVPTLVIDGQVFVGFADHLSEIAALTGQSQN</sequence>
<dbReference type="SUPFAM" id="SSF52833">
    <property type="entry name" value="Thioredoxin-like"/>
    <property type="match status" value="1"/>
</dbReference>
<comment type="caution">
    <text evidence="2">The sequence shown here is derived from an EMBL/GenBank/DDBJ whole genome shotgun (WGS) entry which is preliminary data.</text>
</comment>
<dbReference type="OrthoDB" id="9795531at2"/>
<dbReference type="EMBL" id="QXQB01000003">
    <property type="protein sequence ID" value="RJX38865.1"/>
    <property type="molecule type" value="Genomic_DNA"/>
</dbReference>
<accession>A0A3A6PE15</accession>
<dbReference type="CDD" id="cd02976">
    <property type="entry name" value="NrdH"/>
    <property type="match status" value="1"/>
</dbReference>
<dbReference type="Pfam" id="PF00462">
    <property type="entry name" value="Glutaredoxin"/>
    <property type="match status" value="1"/>
</dbReference>
<keyword evidence="3" id="KW-1185">Reference proteome</keyword>
<dbReference type="InterPro" id="IPR051548">
    <property type="entry name" value="Grx-like_ET"/>
</dbReference>
<evidence type="ECO:0000313" key="3">
    <source>
        <dbReference type="Proteomes" id="UP000267798"/>
    </source>
</evidence>
<dbReference type="GO" id="GO:0045454">
    <property type="term" value="P:cell redox homeostasis"/>
    <property type="evidence" value="ECO:0007669"/>
    <property type="project" value="TreeGrafter"/>
</dbReference>
<reference evidence="2 3" key="1">
    <citation type="submission" date="2018-09" db="EMBL/GenBank/DDBJ databases">
        <title>Paenibacillus aracenensis nov. sp. isolated from a cave in southern Spain.</title>
        <authorList>
            <person name="Jurado V."/>
            <person name="Gutierrez-Patricio S."/>
            <person name="Gonzalez-Pimentel J.L."/>
            <person name="Miller A.Z."/>
            <person name="Laiz L."/>
            <person name="Saiz-Jimenez C."/>
        </authorList>
    </citation>
    <scope>NUCLEOTIDE SEQUENCE [LARGE SCALE GENOMIC DNA]</scope>
    <source>
        <strain evidence="2 3">JCM 19203</strain>
    </source>
</reference>
<dbReference type="PANTHER" id="PTHR34386">
    <property type="entry name" value="GLUTAREDOXIN"/>
    <property type="match status" value="1"/>
</dbReference>